<organism evidence="1 2">
    <name type="scientific">Sulfurovum indicum</name>
    <dbReference type="NCBI Taxonomy" id="2779528"/>
    <lineage>
        <taxon>Bacteria</taxon>
        <taxon>Pseudomonadati</taxon>
        <taxon>Campylobacterota</taxon>
        <taxon>Epsilonproteobacteria</taxon>
        <taxon>Campylobacterales</taxon>
        <taxon>Sulfurovaceae</taxon>
        <taxon>Sulfurovum</taxon>
    </lineage>
</organism>
<protein>
    <recommendedName>
        <fullName evidence="3">BFD-like [2Fe-2S]-binding domain-containing protein</fullName>
    </recommendedName>
</protein>
<sequence length="75" mass="8624">MEMPTADMMICHCHNKTLGEIAKYIKEHKIEKWEQIVEDLNFECGDTCENCHTEGYHNDGMSLAMAVGMVKRGYI</sequence>
<dbReference type="KEGG" id="sinu:IMZ28_10265"/>
<evidence type="ECO:0000313" key="1">
    <source>
        <dbReference type="EMBL" id="QOR61791.1"/>
    </source>
</evidence>
<evidence type="ECO:0000313" key="2">
    <source>
        <dbReference type="Proteomes" id="UP000595074"/>
    </source>
</evidence>
<name>A0A7M1S468_9BACT</name>
<dbReference type="Gene3D" id="1.10.10.1100">
    <property type="entry name" value="BFD-like [2Fe-2S]-binding domain"/>
    <property type="match status" value="1"/>
</dbReference>
<keyword evidence="2" id="KW-1185">Reference proteome</keyword>
<evidence type="ECO:0008006" key="3">
    <source>
        <dbReference type="Google" id="ProtNLM"/>
    </source>
</evidence>
<reference evidence="1 2" key="1">
    <citation type="submission" date="2020-10" db="EMBL/GenBank/DDBJ databases">
        <title>The genome of sulfurovum sp.</title>
        <authorList>
            <person name="Xie S."/>
            <person name="Shao Z."/>
            <person name="Jiang L."/>
        </authorList>
    </citation>
    <scope>NUCLEOTIDE SEQUENCE [LARGE SCALE GENOMIC DNA]</scope>
    <source>
        <strain evidence="1 2">ST-419</strain>
    </source>
</reference>
<proteinExistence type="predicted"/>
<dbReference type="InterPro" id="IPR041854">
    <property type="entry name" value="BFD-like_2Fe2S-bd_dom_sf"/>
</dbReference>
<accession>A0A7M1S468</accession>
<dbReference type="AlphaFoldDB" id="A0A7M1S468"/>
<dbReference type="Proteomes" id="UP000595074">
    <property type="component" value="Chromosome"/>
</dbReference>
<dbReference type="RefSeq" id="WP_197548500.1">
    <property type="nucleotide sequence ID" value="NZ_CP063164.1"/>
</dbReference>
<gene>
    <name evidence="1" type="ORF">IMZ28_10265</name>
</gene>
<dbReference type="EMBL" id="CP063164">
    <property type="protein sequence ID" value="QOR61791.1"/>
    <property type="molecule type" value="Genomic_DNA"/>
</dbReference>